<name>A0AAD9LV67_9PEZI</name>
<evidence type="ECO:0000313" key="1">
    <source>
        <dbReference type="EMBL" id="KAK2022349.1"/>
    </source>
</evidence>
<feature type="non-terminal residue" evidence="1">
    <location>
        <position position="1"/>
    </location>
</feature>
<accession>A0AAD9LV67</accession>
<organism evidence="1 2">
    <name type="scientific">Colletotrichum zoysiae</name>
    <dbReference type="NCBI Taxonomy" id="1216348"/>
    <lineage>
        <taxon>Eukaryota</taxon>
        <taxon>Fungi</taxon>
        <taxon>Dikarya</taxon>
        <taxon>Ascomycota</taxon>
        <taxon>Pezizomycotina</taxon>
        <taxon>Sordariomycetes</taxon>
        <taxon>Hypocreomycetidae</taxon>
        <taxon>Glomerellales</taxon>
        <taxon>Glomerellaceae</taxon>
        <taxon>Colletotrichum</taxon>
        <taxon>Colletotrichum graminicola species complex</taxon>
    </lineage>
</organism>
<dbReference type="EMBL" id="MU843047">
    <property type="protein sequence ID" value="KAK2022349.1"/>
    <property type="molecule type" value="Genomic_DNA"/>
</dbReference>
<evidence type="ECO:0000313" key="2">
    <source>
        <dbReference type="Proteomes" id="UP001232148"/>
    </source>
</evidence>
<proteinExistence type="predicted"/>
<dbReference type="AlphaFoldDB" id="A0AAD9LV67"/>
<keyword evidence="2" id="KW-1185">Reference proteome</keyword>
<gene>
    <name evidence="1" type="ORF">LX32DRAFT_505196</name>
</gene>
<comment type="caution">
    <text evidence="1">The sequence shown here is derived from an EMBL/GenBank/DDBJ whole genome shotgun (WGS) entry which is preliminary data.</text>
</comment>
<reference evidence="1" key="1">
    <citation type="submission" date="2021-06" db="EMBL/GenBank/DDBJ databases">
        <title>Comparative genomics, transcriptomics and evolutionary studies reveal genomic signatures of adaptation to plant cell wall in hemibiotrophic fungi.</title>
        <authorList>
            <consortium name="DOE Joint Genome Institute"/>
            <person name="Baroncelli R."/>
            <person name="Diaz J.F."/>
            <person name="Benocci T."/>
            <person name="Peng M."/>
            <person name="Battaglia E."/>
            <person name="Haridas S."/>
            <person name="Andreopoulos W."/>
            <person name="Labutti K."/>
            <person name="Pangilinan J."/>
            <person name="Floch G.L."/>
            <person name="Makela M.R."/>
            <person name="Henrissat B."/>
            <person name="Grigoriev I.V."/>
            <person name="Crouch J.A."/>
            <person name="De Vries R.P."/>
            <person name="Sukno S.A."/>
            <person name="Thon M.R."/>
        </authorList>
    </citation>
    <scope>NUCLEOTIDE SEQUENCE</scope>
    <source>
        <strain evidence="1">MAFF235873</strain>
    </source>
</reference>
<feature type="non-terminal residue" evidence="1">
    <location>
        <position position="95"/>
    </location>
</feature>
<sequence>LALLTFAKGVVGCSCYSECHCYNADGVPYDNATETVCNRFVSGATKFTDGRCQYIGQVSVTRYPYTHYIGLDNCDWRTMCAEAGATGADSSCDNK</sequence>
<dbReference type="Proteomes" id="UP001232148">
    <property type="component" value="Unassembled WGS sequence"/>
</dbReference>
<protein>
    <submittedName>
        <fullName evidence="1">Uncharacterized protein</fullName>
    </submittedName>
</protein>